<protein>
    <recommendedName>
        <fullName evidence="2">C2 domain-containing protein</fullName>
    </recommendedName>
</protein>
<dbReference type="Gene3D" id="2.60.40.150">
    <property type="entry name" value="C2 domain"/>
    <property type="match status" value="1"/>
</dbReference>
<dbReference type="InterPro" id="IPR035892">
    <property type="entry name" value="C2_domain_sf"/>
</dbReference>
<evidence type="ECO:0000313" key="4">
    <source>
        <dbReference type="Proteomes" id="UP001054889"/>
    </source>
</evidence>
<keyword evidence="4" id="KW-1185">Reference proteome</keyword>
<dbReference type="SUPFAM" id="SSF49562">
    <property type="entry name" value="C2 domain (Calcium/lipid-binding domain, CaLB)"/>
    <property type="match status" value="1"/>
</dbReference>
<evidence type="ECO:0000313" key="3">
    <source>
        <dbReference type="EMBL" id="GJN31539.1"/>
    </source>
</evidence>
<dbReference type="PANTHER" id="PTHR31425:SF43">
    <property type="entry name" value="MULTIPLE C2 DOMAIN AND TRANSMEMBRANE REGION PROTEIN 14"/>
    <property type="match status" value="1"/>
</dbReference>
<dbReference type="Proteomes" id="UP001054889">
    <property type="component" value="Unassembled WGS sequence"/>
</dbReference>
<accession>A0AAV5F7A2</accession>
<dbReference type="EMBL" id="BQKI01000082">
    <property type="protein sequence ID" value="GJN31539.1"/>
    <property type="molecule type" value="Genomic_DNA"/>
</dbReference>
<feature type="domain" description="C2" evidence="2">
    <location>
        <begin position="1"/>
        <end position="122"/>
    </location>
</feature>
<proteinExistence type="predicted"/>
<gene>
    <name evidence="3" type="primary">gb19950</name>
    <name evidence="3" type="ORF">PR202_gb19950</name>
</gene>
<organism evidence="3 4">
    <name type="scientific">Eleusine coracana subsp. coracana</name>
    <dbReference type="NCBI Taxonomy" id="191504"/>
    <lineage>
        <taxon>Eukaryota</taxon>
        <taxon>Viridiplantae</taxon>
        <taxon>Streptophyta</taxon>
        <taxon>Embryophyta</taxon>
        <taxon>Tracheophyta</taxon>
        <taxon>Spermatophyta</taxon>
        <taxon>Magnoliopsida</taxon>
        <taxon>Liliopsida</taxon>
        <taxon>Poales</taxon>
        <taxon>Poaceae</taxon>
        <taxon>PACMAD clade</taxon>
        <taxon>Chloridoideae</taxon>
        <taxon>Cynodonteae</taxon>
        <taxon>Eleusininae</taxon>
        <taxon>Eleusine</taxon>
    </lineage>
</organism>
<evidence type="ECO:0000259" key="2">
    <source>
        <dbReference type="PROSITE" id="PS50004"/>
    </source>
</evidence>
<dbReference type="PANTHER" id="PTHR31425">
    <property type="entry name" value="PHOSPHORIBOSYLANTHRANILATE TRANSFERASE ISOFORM 1"/>
    <property type="match status" value="1"/>
</dbReference>
<reference evidence="3" key="2">
    <citation type="submission" date="2021-12" db="EMBL/GenBank/DDBJ databases">
        <title>Resequencing data analysis of finger millet.</title>
        <authorList>
            <person name="Hatakeyama M."/>
            <person name="Aluri S."/>
            <person name="Balachadran M.T."/>
            <person name="Sivarajan S.R."/>
            <person name="Poveda L."/>
            <person name="Shimizu-Inatsugi R."/>
            <person name="Schlapbach R."/>
            <person name="Sreeman S.M."/>
            <person name="Shimizu K.K."/>
        </authorList>
    </citation>
    <scope>NUCLEOTIDE SEQUENCE</scope>
</reference>
<dbReference type="Pfam" id="PF00168">
    <property type="entry name" value="C2"/>
    <property type="match status" value="1"/>
</dbReference>
<dbReference type="AlphaFoldDB" id="A0AAV5F7A2"/>
<dbReference type="PROSITE" id="PS50004">
    <property type="entry name" value="C2"/>
    <property type="match status" value="1"/>
</dbReference>
<reference evidence="3" key="1">
    <citation type="journal article" date="2018" name="DNA Res.">
        <title>Multiple hybrid de novo genome assembly of finger millet, an orphan allotetraploid crop.</title>
        <authorList>
            <person name="Hatakeyama M."/>
            <person name="Aluri S."/>
            <person name="Balachadran M.T."/>
            <person name="Sivarajan S.R."/>
            <person name="Patrignani A."/>
            <person name="Gruter S."/>
            <person name="Poveda L."/>
            <person name="Shimizu-Inatsugi R."/>
            <person name="Baeten J."/>
            <person name="Francoijs K.J."/>
            <person name="Nataraja K.N."/>
            <person name="Reddy Y.A.N."/>
            <person name="Phadnis S."/>
            <person name="Ravikumar R.L."/>
            <person name="Schlapbach R."/>
            <person name="Sreeman S.M."/>
            <person name="Shimizu K.K."/>
        </authorList>
    </citation>
    <scope>NUCLEOTIDE SEQUENCE</scope>
</reference>
<comment type="caution">
    <text evidence="3">The sequence shown here is derived from an EMBL/GenBank/DDBJ whole genome shotgun (WGS) entry which is preliminary data.</text>
</comment>
<sequence length="335" mass="37428">MMVRERTWRRVVVVEVCNARNLKPKDRQGTTCVYAVVDFDGQRRCTGAATCSGDLNLQWGEMLKFRVHDPDTMVLKTLKLNLYNEKKAIAAAGSGRRNRTFLGKVQITGASFAKEGEEVLSYYPLQKWSVFSQIKGEIGLKIWFVDEPEPHDMLYLGTLVPQNFDQLSISDDENMDSTLPMEMVEGLEDVVSLAASSPAKPTVSTATSQENNHEPSPLTPPSKGPAWEEFLSSWSEARLLQHSLQMDTYNALERMLVDESEEPRPLTLSLLETITNNFSEDMKVGSGGFSVVYKVGEASTALITIGLIAGILEARVHADKASYYCREHLVVRWSL</sequence>
<dbReference type="Gene3D" id="3.30.200.20">
    <property type="entry name" value="Phosphorylase Kinase, domain 1"/>
    <property type="match status" value="1"/>
</dbReference>
<feature type="region of interest" description="Disordered" evidence="1">
    <location>
        <begin position="198"/>
        <end position="225"/>
    </location>
</feature>
<evidence type="ECO:0000256" key="1">
    <source>
        <dbReference type="SAM" id="MobiDB-lite"/>
    </source>
</evidence>
<dbReference type="InterPro" id="IPR047259">
    <property type="entry name" value="QUIRKY-like"/>
</dbReference>
<name>A0AAV5F7A2_ELECO</name>
<dbReference type="SMART" id="SM00239">
    <property type="entry name" value="C2"/>
    <property type="match status" value="1"/>
</dbReference>
<dbReference type="InterPro" id="IPR000008">
    <property type="entry name" value="C2_dom"/>
</dbReference>